<evidence type="ECO:0000256" key="1">
    <source>
        <dbReference type="ARBA" id="ARBA00010605"/>
    </source>
</evidence>
<evidence type="ECO:0000313" key="9">
    <source>
        <dbReference type="EMBL" id="CAB1130260.1"/>
    </source>
</evidence>
<dbReference type="Pfam" id="PF03948">
    <property type="entry name" value="Ribosomal_L9_C"/>
    <property type="match status" value="1"/>
</dbReference>
<keyword evidence="5 7" id="KW-0687">Ribonucleoprotein</keyword>
<dbReference type="EMBL" id="LR778114">
    <property type="protein sequence ID" value="CAB1130260.1"/>
    <property type="molecule type" value="Genomic_DNA"/>
</dbReference>
<evidence type="ECO:0000256" key="7">
    <source>
        <dbReference type="HAMAP-Rule" id="MF_00503"/>
    </source>
</evidence>
<sequence length="147" mass="16053">MRVILLTDVRGQGSKGQVIEVKDGFARNYLIPRGLAKPATRQAEAEAEAERRRQAAKAAQERQAAAALAEALNGQTVIIRARAGESGRLFGAVTSQDVAAVLKERGYTIDRRQINLDPVHLLGQYEARVHLYGGIEARLAVRVLPEE</sequence>
<dbReference type="SUPFAM" id="SSF55658">
    <property type="entry name" value="L9 N-domain-like"/>
    <property type="match status" value="1"/>
</dbReference>
<dbReference type="AlphaFoldDB" id="A0A6F8ZKG9"/>
<dbReference type="InterPro" id="IPR009027">
    <property type="entry name" value="Ribosomal_bL9/RNase_H1_N"/>
</dbReference>
<dbReference type="GO" id="GO:0019843">
    <property type="term" value="F:rRNA binding"/>
    <property type="evidence" value="ECO:0007669"/>
    <property type="project" value="UniProtKB-UniRule"/>
</dbReference>
<evidence type="ECO:0000256" key="4">
    <source>
        <dbReference type="ARBA" id="ARBA00022980"/>
    </source>
</evidence>
<dbReference type="PROSITE" id="PS00651">
    <property type="entry name" value="RIBOSOMAL_L9"/>
    <property type="match status" value="1"/>
</dbReference>
<dbReference type="Gene3D" id="3.10.430.100">
    <property type="entry name" value="Ribosomal protein L9, C-terminal domain"/>
    <property type="match status" value="1"/>
</dbReference>
<dbReference type="NCBIfam" id="TIGR00158">
    <property type="entry name" value="L9"/>
    <property type="match status" value="1"/>
</dbReference>
<dbReference type="Proteomes" id="UP000503399">
    <property type="component" value="Chromosome"/>
</dbReference>
<dbReference type="InterPro" id="IPR000244">
    <property type="entry name" value="Ribosomal_bL9"/>
</dbReference>
<dbReference type="GO" id="GO:0005840">
    <property type="term" value="C:ribosome"/>
    <property type="evidence" value="ECO:0007669"/>
    <property type="project" value="UniProtKB-KW"/>
</dbReference>
<evidence type="ECO:0000259" key="8">
    <source>
        <dbReference type="PROSITE" id="PS00651"/>
    </source>
</evidence>
<dbReference type="InterPro" id="IPR020069">
    <property type="entry name" value="Ribosomal_bL9_C"/>
</dbReference>
<reference evidence="9 10" key="1">
    <citation type="submission" date="2020-02" db="EMBL/GenBank/DDBJ databases">
        <authorList>
            <person name="Hogendoorn C."/>
        </authorList>
    </citation>
    <scope>NUCLEOTIDE SEQUENCE [LARGE SCALE GENOMIC DNA]</scope>
    <source>
        <strain evidence="9">R501</strain>
    </source>
</reference>
<dbReference type="SUPFAM" id="SSF55653">
    <property type="entry name" value="Ribosomal protein L9 C-domain"/>
    <property type="match status" value="1"/>
</dbReference>
<evidence type="ECO:0000313" key="10">
    <source>
        <dbReference type="Proteomes" id="UP000503399"/>
    </source>
</evidence>
<keyword evidence="10" id="KW-1185">Reference proteome</keyword>
<dbReference type="HAMAP" id="MF_00503">
    <property type="entry name" value="Ribosomal_bL9"/>
    <property type="match status" value="1"/>
</dbReference>
<dbReference type="KEGG" id="hfv:R50_2771"/>
<dbReference type="GO" id="GO:1990904">
    <property type="term" value="C:ribonucleoprotein complex"/>
    <property type="evidence" value="ECO:0007669"/>
    <property type="project" value="UniProtKB-KW"/>
</dbReference>
<dbReference type="InterPro" id="IPR036935">
    <property type="entry name" value="Ribosomal_bL9_N_sf"/>
</dbReference>
<comment type="similarity">
    <text evidence="1 7">Belongs to the bacterial ribosomal protein bL9 family.</text>
</comment>
<gene>
    <name evidence="7 9" type="primary">rplI</name>
    <name evidence="9" type="ORF">R50_2771</name>
</gene>
<evidence type="ECO:0000256" key="5">
    <source>
        <dbReference type="ARBA" id="ARBA00023274"/>
    </source>
</evidence>
<keyword evidence="4 7" id="KW-0689">Ribosomal protein</keyword>
<dbReference type="InterPro" id="IPR020070">
    <property type="entry name" value="Ribosomal_bL9_N"/>
</dbReference>
<dbReference type="InterPro" id="IPR036791">
    <property type="entry name" value="Ribosomal_bL9_C_sf"/>
</dbReference>
<evidence type="ECO:0000256" key="3">
    <source>
        <dbReference type="ARBA" id="ARBA00022884"/>
    </source>
</evidence>
<dbReference type="PANTHER" id="PTHR21368">
    <property type="entry name" value="50S RIBOSOMAL PROTEIN L9"/>
    <property type="match status" value="1"/>
</dbReference>
<evidence type="ECO:0000256" key="6">
    <source>
        <dbReference type="ARBA" id="ARBA00035292"/>
    </source>
</evidence>
<evidence type="ECO:0000256" key="2">
    <source>
        <dbReference type="ARBA" id="ARBA00022730"/>
    </source>
</evidence>
<proteinExistence type="inferred from homology"/>
<dbReference type="InterPro" id="IPR020594">
    <property type="entry name" value="Ribosomal_bL9_bac/chp"/>
</dbReference>
<dbReference type="Gene3D" id="3.40.5.10">
    <property type="entry name" value="Ribosomal protein L9, N-terminal domain"/>
    <property type="match status" value="1"/>
</dbReference>
<accession>A0A6F8ZKG9</accession>
<feature type="domain" description="Ribosomal protein L9" evidence="8">
    <location>
        <begin position="13"/>
        <end position="40"/>
    </location>
</feature>
<dbReference type="Pfam" id="PF01281">
    <property type="entry name" value="Ribosomal_L9_N"/>
    <property type="match status" value="1"/>
</dbReference>
<dbReference type="GO" id="GO:0006412">
    <property type="term" value="P:translation"/>
    <property type="evidence" value="ECO:0007669"/>
    <property type="project" value="UniProtKB-UniRule"/>
</dbReference>
<protein>
    <recommendedName>
        <fullName evidence="6 7">Large ribosomal subunit protein bL9</fullName>
    </recommendedName>
</protein>
<keyword evidence="2 7" id="KW-0699">rRNA-binding</keyword>
<comment type="function">
    <text evidence="7">Binds to the 23S rRNA.</text>
</comment>
<dbReference type="GO" id="GO:0003735">
    <property type="term" value="F:structural constituent of ribosome"/>
    <property type="evidence" value="ECO:0007669"/>
    <property type="project" value="InterPro"/>
</dbReference>
<organism evidence="9 10">
    <name type="scientific">Candidatus Hydrogenisulfobacillus filiaventi</name>
    <dbReference type="NCBI Taxonomy" id="2707344"/>
    <lineage>
        <taxon>Bacteria</taxon>
        <taxon>Bacillati</taxon>
        <taxon>Bacillota</taxon>
        <taxon>Clostridia</taxon>
        <taxon>Eubacteriales</taxon>
        <taxon>Clostridiales Family XVII. Incertae Sedis</taxon>
        <taxon>Candidatus Hydrogenisulfobacillus</taxon>
    </lineage>
</organism>
<keyword evidence="3 7" id="KW-0694">RNA-binding</keyword>
<name>A0A6F8ZKG9_9FIRM</name>